<dbReference type="OrthoDB" id="7691513at2759"/>
<dbReference type="AlphaFoldDB" id="E2B3C9"/>
<reference evidence="1 2" key="1">
    <citation type="journal article" date="2010" name="Science">
        <title>Genomic comparison of the ants Camponotus floridanus and Harpegnathos saltator.</title>
        <authorList>
            <person name="Bonasio R."/>
            <person name="Zhang G."/>
            <person name="Ye C."/>
            <person name="Mutti N.S."/>
            <person name="Fang X."/>
            <person name="Qin N."/>
            <person name="Donahue G."/>
            <person name="Yang P."/>
            <person name="Li Q."/>
            <person name="Li C."/>
            <person name="Zhang P."/>
            <person name="Huang Z."/>
            <person name="Berger S.L."/>
            <person name="Reinberg D."/>
            <person name="Wang J."/>
            <person name="Liebig J."/>
        </authorList>
    </citation>
    <scope>NUCLEOTIDE SEQUENCE [LARGE SCALE GENOMIC DNA]</scope>
    <source>
        <strain evidence="1 2">R22 G/1</strain>
    </source>
</reference>
<name>E2B3C9_HARSA</name>
<dbReference type="PhylomeDB" id="E2B3C9"/>
<evidence type="ECO:0000313" key="2">
    <source>
        <dbReference type="Proteomes" id="UP000008237"/>
    </source>
</evidence>
<evidence type="ECO:0000313" key="1">
    <source>
        <dbReference type="EMBL" id="EFN89807.1"/>
    </source>
</evidence>
<accession>E2B3C9</accession>
<organism evidence="2">
    <name type="scientific">Harpegnathos saltator</name>
    <name type="common">Jerdon's jumping ant</name>
    <dbReference type="NCBI Taxonomy" id="610380"/>
    <lineage>
        <taxon>Eukaryota</taxon>
        <taxon>Metazoa</taxon>
        <taxon>Ecdysozoa</taxon>
        <taxon>Arthropoda</taxon>
        <taxon>Hexapoda</taxon>
        <taxon>Insecta</taxon>
        <taxon>Pterygota</taxon>
        <taxon>Neoptera</taxon>
        <taxon>Endopterygota</taxon>
        <taxon>Hymenoptera</taxon>
        <taxon>Apocrita</taxon>
        <taxon>Aculeata</taxon>
        <taxon>Formicoidea</taxon>
        <taxon>Formicidae</taxon>
        <taxon>Ponerinae</taxon>
        <taxon>Ponerini</taxon>
        <taxon>Harpegnathos</taxon>
    </lineage>
</organism>
<dbReference type="KEGG" id="hst:105181359"/>
<dbReference type="EMBL" id="GL445323">
    <property type="protein sequence ID" value="EFN89807.1"/>
    <property type="molecule type" value="Genomic_DNA"/>
</dbReference>
<keyword evidence="2" id="KW-1185">Reference proteome</keyword>
<proteinExistence type="predicted"/>
<gene>
    <name evidence="1" type="ORF">EAI_13997</name>
</gene>
<dbReference type="InParanoid" id="E2B3C9"/>
<sequence length="245" mass="28736">MDIEILKCDTLEVLQNGDNTILQKWISSCREFRSHVAAKIEEKLSLEADNTKKKSINLEQTTGLQQEINAVESNINNIVPKLKVVDKKISNATKLQENIKTESDEMKAQLETLSLEVLDSQIKIEERKKKKVLTWDALKRACKLYKVNLDIHISLQEEKDCQNVKFSFFTHSKDMQDMYFVQLSCIQDHWKVEQIEPKIKEEHFNQLSSITDFPGYSKVSDIKLFLCQIRNVYLKYYMKTRKKKL</sequence>
<dbReference type="OMA" id="WISSCRE"/>
<evidence type="ECO:0008006" key="3">
    <source>
        <dbReference type="Google" id="ProtNLM"/>
    </source>
</evidence>
<protein>
    <recommendedName>
        <fullName evidence="3">Kinetochore protein SPC25</fullName>
    </recommendedName>
</protein>
<dbReference type="Proteomes" id="UP000008237">
    <property type="component" value="Unassembled WGS sequence"/>
</dbReference>